<evidence type="ECO:0000313" key="3">
    <source>
        <dbReference type="Proteomes" id="UP000582646"/>
    </source>
</evidence>
<organism evidence="2 3">
    <name type="scientific">Tsukamurella spumae</name>
    <dbReference type="NCBI Taxonomy" id="44753"/>
    <lineage>
        <taxon>Bacteria</taxon>
        <taxon>Bacillati</taxon>
        <taxon>Actinomycetota</taxon>
        <taxon>Actinomycetes</taxon>
        <taxon>Mycobacteriales</taxon>
        <taxon>Tsukamurellaceae</taxon>
        <taxon>Tsukamurella</taxon>
    </lineage>
</organism>
<dbReference type="RefSeq" id="WP_343952473.1">
    <property type="nucleotide sequence ID" value="NZ_BAAAKS010000005.1"/>
</dbReference>
<proteinExistence type="predicted"/>
<keyword evidence="3" id="KW-1185">Reference proteome</keyword>
<gene>
    <name evidence="2" type="ORF">HF999_10810</name>
</gene>
<dbReference type="AlphaFoldDB" id="A0A846X051"/>
<comment type="caution">
    <text evidence="2">The sequence shown here is derived from an EMBL/GenBank/DDBJ whole genome shotgun (WGS) entry which is preliminary data.</text>
</comment>
<dbReference type="Proteomes" id="UP000582646">
    <property type="component" value="Unassembled WGS sequence"/>
</dbReference>
<evidence type="ECO:0000256" key="1">
    <source>
        <dbReference type="SAM" id="MobiDB-lite"/>
    </source>
</evidence>
<name>A0A846X051_9ACTN</name>
<sequence length="105" mass="11387">MRTIRTDYSTMSEEDAERAVLDLIKERVVGGKVKVLAKGGSVELVGLESSDLEAMPTSMIDRIYADMTGVKYDADPLGETTQDEPSSTDTDLTSPPQPTTTTETQ</sequence>
<feature type="region of interest" description="Disordered" evidence="1">
    <location>
        <begin position="73"/>
        <end position="105"/>
    </location>
</feature>
<protein>
    <submittedName>
        <fullName evidence="2">Uncharacterized protein</fullName>
    </submittedName>
</protein>
<dbReference type="EMBL" id="JAAXOQ010000012">
    <property type="protein sequence ID" value="NKY18858.1"/>
    <property type="molecule type" value="Genomic_DNA"/>
</dbReference>
<feature type="compositionally biased region" description="Low complexity" evidence="1">
    <location>
        <begin position="83"/>
        <end position="105"/>
    </location>
</feature>
<reference evidence="2 3" key="1">
    <citation type="submission" date="2020-04" db="EMBL/GenBank/DDBJ databases">
        <title>MicrobeNet Type strains.</title>
        <authorList>
            <person name="Nicholson A.C."/>
        </authorList>
    </citation>
    <scope>NUCLEOTIDE SEQUENCE [LARGE SCALE GENOMIC DNA]</scope>
    <source>
        <strain evidence="2 3">DSM 44113</strain>
    </source>
</reference>
<evidence type="ECO:0000313" key="2">
    <source>
        <dbReference type="EMBL" id="NKY18858.1"/>
    </source>
</evidence>
<accession>A0A846X051</accession>